<dbReference type="Pfam" id="PF00233">
    <property type="entry name" value="PDEase_I"/>
    <property type="match status" value="1"/>
</dbReference>
<feature type="non-terminal residue" evidence="4">
    <location>
        <position position="1"/>
    </location>
</feature>
<accession>A0ABQ7GLC7</accession>
<comment type="caution">
    <text evidence="4">The sequence shown here is derived from an EMBL/GenBank/DDBJ whole genome shotgun (WGS) entry which is preliminary data.</text>
</comment>
<evidence type="ECO:0000313" key="5">
    <source>
        <dbReference type="Proteomes" id="UP000815325"/>
    </source>
</evidence>
<reference evidence="4" key="1">
    <citation type="submission" date="2017-08" db="EMBL/GenBank/DDBJ databases">
        <authorList>
            <person name="Polle J.E."/>
            <person name="Barry K."/>
            <person name="Cushman J."/>
            <person name="Schmutz J."/>
            <person name="Tran D."/>
            <person name="Hathwaick L.T."/>
            <person name="Yim W.C."/>
            <person name="Jenkins J."/>
            <person name="Mckie-Krisberg Z.M."/>
            <person name="Prochnik S."/>
            <person name="Lindquist E."/>
            <person name="Dockter R.B."/>
            <person name="Adam C."/>
            <person name="Molina H."/>
            <person name="Bunkerborg J."/>
            <person name="Jin E."/>
            <person name="Buchheim M."/>
            <person name="Magnuson J."/>
        </authorList>
    </citation>
    <scope>NUCLEOTIDE SEQUENCE</scope>
    <source>
        <strain evidence="4">CCAP 19/18</strain>
    </source>
</reference>
<keyword evidence="1" id="KW-0479">Metal-binding</keyword>
<dbReference type="InterPro" id="IPR036971">
    <property type="entry name" value="PDEase_catalytic_dom_sf"/>
</dbReference>
<organism evidence="4 5">
    <name type="scientific">Dunaliella salina</name>
    <name type="common">Green alga</name>
    <name type="synonym">Protococcus salinus</name>
    <dbReference type="NCBI Taxonomy" id="3046"/>
    <lineage>
        <taxon>Eukaryota</taxon>
        <taxon>Viridiplantae</taxon>
        <taxon>Chlorophyta</taxon>
        <taxon>core chlorophytes</taxon>
        <taxon>Chlorophyceae</taxon>
        <taxon>CS clade</taxon>
        <taxon>Chlamydomonadales</taxon>
        <taxon>Dunaliellaceae</taxon>
        <taxon>Dunaliella</taxon>
    </lineage>
</organism>
<evidence type="ECO:0000256" key="2">
    <source>
        <dbReference type="ARBA" id="ARBA00022801"/>
    </source>
</evidence>
<dbReference type="PROSITE" id="PS51845">
    <property type="entry name" value="PDEASE_I_2"/>
    <property type="match status" value="1"/>
</dbReference>
<evidence type="ECO:0000256" key="1">
    <source>
        <dbReference type="ARBA" id="ARBA00022723"/>
    </source>
</evidence>
<evidence type="ECO:0000259" key="3">
    <source>
        <dbReference type="PROSITE" id="PS51845"/>
    </source>
</evidence>
<proteinExistence type="predicted"/>
<keyword evidence="5" id="KW-1185">Reference proteome</keyword>
<name>A0ABQ7GLC7_DUNSA</name>
<evidence type="ECO:0000313" key="4">
    <source>
        <dbReference type="EMBL" id="KAF5835401.1"/>
    </source>
</evidence>
<dbReference type="Gene3D" id="1.10.1300.10">
    <property type="entry name" value="3'5'-cyclic nucleotide phosphodiesterase, catalytic domain"/>
    <property type="match status" value="1"/>
</dbReference>
<dbReference type="SUPFAM" id="SSF109604">
    <property type="entry name" value="HD-domain/PDEase-like"/>
    <property type="match status" value="1"/>
</dbReference>
<dbReference type="InterPro" id="IPR002073">
    <property type="entry name" value="PDEase_catalytic_dom"/>
</dbReference>
<gene>
    <name evidence="4" type="ORF">DUNSADRAFT_7486</name>
</gene>
<sequence>RKKAWDTSAEGAPPPQVLGKLVVEDEELRTLVLQTAMKCADLGHLTHEWQVHRKWVEALEEEMWRQGDAEKARGMPVSPLMDRAKGGITKSQQGFFDYVVLPQIKGFCKVFPKCTPLLDSAMQNYHNWVNGVP</sequence>
<protein>
    <recommendedName>
        <fullName evidence="3">PDEase domain-containing protein</fullName>
    </recommendedName>
</protein>
<dbReference type="PANTHER" id="PTHR11347">
    <property type="entry name" value="CYCLIC NUCLEOTIDE PHOSPHODIESTERASE"/>
    <property type="match status" value="1"/>
</dbReference>
<dbReference type="Proteomes" id="UP000815325">
    <property type="component" value="Unassembled WGS sequence"/>
</dbReference>
<dbReference type="EMBL" id="MU069707">
    <property type="protein sequence ID" value="KAF5835401.1"/>
    <property type="molecule type" value="Genomic_DNA"/>
</dbReference>
<feature type="domain" description="PDEase" evidence="3">
    <location>
        <begin position="1"/>
        <end position="133"/>
    </location>
</feature>
<keyword evidence="2" id="KW-0378">Hydrolase</keyword>